<dbReference type="InterPro" id="IPR050706">
    <property type="entry name" value="Cyclic-di-GMP_PDE-like"/>
</dbReference>
<dbReference type="CDD" id="cd01949">
    <property type="entry name" value="GGDEF"/>
    <property type="match status" value="1"/>
</dbReference>
<gene>
    <name evidence="5" type="ORF">L2689_15240</name>
</gene>
<dbReference type="Gene3D" id="2.130.10.10">
    <property type="entry name" value="YVTN repeat-like/Quinoprotein amine dehydrogenase"/>
    <property type="match status" value="1"/>
</dbReference>
<dbReference type="InterPro" id="IPR013655">
    <property type="entry name" value="PAS_fold_3"/>
</dbReference>
<dbReference type="Gene3D" id="2.60.40.10">
    <property type="entry name" value="Immunoglobulins"/>
    <property type="match status" value="1"/>
</dbReference>
<dbReference type="Pfam" id="PF13426">
    <property type="entry name" value="PAS_9"/>
    <property type="match status" value="1"/>
</dbReference>
<dbReference type="Pfam" id="PF00563">
    <property type="entry name" value="EAL"/>
    <property type="match status" value="1"/>
</dbReference>
<dbReference type="Pfam" id="PF07494">
    <property type="entry name" value="Reg_prop"/>
    <property type="match status" value="1"/>
</dbReference>
<feature type="chain" id="PRO_5046191175" evidence="1">
    <location>
        <begin position="23"/>
        <end position="1440"/>
    </location>
</feature>
<comment type="caution">
    <text evidence="5">The sequence shown here is derived from an EMBL/GenBank/DDBJ whole genome shotgun (WGS) entry which is preliminary data.</text>
</comment>
<dbReference type="SUPFAM" id="SSF55785">
    <property type="entry name" value="PYP-like sensor domain (PAS domain)"/>
    <property type="match status" value="2"/>
</dbReference>
<dbReference type="SUPFAM" id="SSF141868">
    <property type="entry name" value="EAL domain-like"/>
    <property type="match status" value="1"/>
</dbReference>
<dbReference type="Gene3D" id="3.30.450.20">
    <property type="entry name" value="PAS domain"/>
    <property type="match status" value="2"/>
</dbReference>
<evidence type="ECO:0000259" key="2">
    <source>
        <dbReference type="PROSITE" id="PS50113"/>
    </source>
</evidence>
<dbReference type="SUPFAM" id="SSF50998">
    <property type="entry name" value="Quinoprotein alcohol dehydrogenase-like"/>
    <property type="match status" value="2"/>
</dbReference>
<feature type="domain" description="EAL" evidence="3">
    <location>
        <begin position="1172"/>
        <end position="1426"/>
    </location>
</feature>
<dbReference type="Pfam" id="PF08447">
    <property type="entry name" value="PAS_3"/>
    <property type="match status" value="1"/>
</dbReference>
<dbReference type="PROSITE" id="PS50883">
    <property type="entry name" value="EAL"/>
    <property type="match status" value="1"/>
</dbReference>
<protein>
    <submittedName>
        <fullName evidence="5">EAL domain-containing protein</fullName>
    </submittedName>
</protein>
<dbReference type="SMART" id="SM00267">
    <property type="entry name" value="GGDEF"/>
    <property type="match status" value="1"/>
</dbReference>
<dbReference type="InterPro" id="IPR011047">
    <property type="entry name" value="Quinoprotein_ADH-like_sf"/>
</dbReference>
<dbReference type="InterPro" id="IPR029787">
    <property type="entry name" value="Nucleotide_cyclase"/>
</dbReference>
<accession>A0ABT0L4E6</accession>
<dbReference type="CDD" id="cd00130">
    <property type="entry name" value="PAS"/>
    <property type="match status" value="1"/>
</dbReference>
<dbReference type="PANTHER" id="PTHR33121">
    <property type="entry name" value="CYCLIC DI-GMP PHOSPHODIESTERASE PDEF"/>
    <property type="match status" value="1"/>
</dbReference>
<feature type="domain" description="PAC" evidence="2">
    <location>
        <begin position="830"/>
        <end position="883"/>
    </location>
</feature>
<evidence type="ECO:0000259" key="4">
    <source>
        <dbReference type="PROSITE" id="PS50887"/>
    </source>
</evidence>
<name>A0ABT0L4E6_9GAMM</name>
<dbReference type="InterPro" id="IPR035919">
    <property type="entry name" value="EAL_sf"/>
</dbReference>
<feature type="domain" description="GGDEF" evidence="4">
    <location>
        <begin position="1030"/>
        <end position="1163"/>
    </location>
</feature>
<evidence type="ECO:0000256" key="1">
    <source>
        <dbReference type="SAM" id="SignalP"/>
    </source>
</evidence>
<dbReference type="SMART" id="SM00052">
    <property type="entry name" value="EAL"/>
    <property type="match status" value="1"/>
</dbReference>
<dbReference type="InterPro" id="IPR000700">
    <property type="entry name" value="PAS-assoc_C"/>
</dbReference>
<dbReference type="NCBIfam" id="TIGR00254">
    <property type="entry name" value="GGDEF"/>
    <property type="match status" value="1"/>
</dbReference>
<evidence type="ECO:0000259" key="3">
    <source>
        <dbReference type="PROSITE" id="PS50883"/>
    </source>
</evidence>
<dbReference type="PROSITE" id="PS50887">
    <property type="entry name" value="GGDEF"/>
    <property type="match status" value="1"/>
</dbReference>
<dbReference type="InterPro" id="IPR013783">
    <property type="entry name" value="Ig-like_fold"/>
</dbReference>
<evidence type="ECO:0000313" key="6">
    <source>
        <dbReference type="Proteomes" id="UP001203212"/>
    </source>
</evidence>
<dbReference type="InterPro" id="IPR000014">
    <property type="entry name" value="PAS"/>
</dbReference>
<dbReference type="EMBL" id="JAKILK010000012">
    <property type="protein sequence ID" value="MCL1118592.1"/>
    <property type="molecule type" value="Genomic_DNA"/>
</dbReference>
<dbReference type="InterPro" id="IPR000160">
    <property type="entry name" value="GGDEF_dom"/>
</dbReference>
<dbReference type="PANTHER" id="PTHR33121:SF79">
    <property type="entry name" value="CYCLIC DI-GMP PHOSPHODIESTERASE PDED-RELATED"/>
    <property type="match status" value="1"/>
</dbReference>
<proteinExistence type="predicted"/>
<dbReference type="NCBIfam" id="TIGR00229">
    <property type="entry name" value="sensory_box"/>
    <property type="match status" value="1"/>
</dbReference>
<feature type="signal peptide" evidence="1">
    <location>
        <begin position="1"/>
        <end position="22"/>
    </location>
</feature>
<evidence type="ECO:0000313" key="5">
    <source>
        <dbReference type="EMBL" id="MCL1118592.1"/>
    </source>
</evidence>
<dbReference type="InterPro" id="IPR035965">
    <property type="entry name" value="PAS-like_dom_sf"/>
</dbReference>
<dbReference type="CDD" id="cd01948">
    <property type="entry name" value="EAL"/>
    <property type="match status" value="1"/>
</dbReference>
<dbReference type="InterPro" id="IPR043128">
    <property type="entry name" value="Rev_trsase/Diguanyl_cyclase"/>
</dbReference>
<dbReference type="Gene3D" id="3.30.70.270">
    <property type="match status" value="1"/>
</dbReference>
<dbReference type="InterPro" id="IPR015943">
    <property type="entry name" value="WD40/YVTN_repeat-like_dom_sf"/>
</dbReference>
<keyword evidence="6" id="KW-1185">Reference proteome</keyword>
<dbReference type="InterPro" id="IPR001633">
    <property type="entry name" value="EAL_dom"/>
</dbReference>
<dbReference type="SMART" id="SM00086">
    <property type="entry name" value="PAC"/>
    <property type="match status" value="2"/>
</dbReference>
<feature type="domain" description="PAC" evidence="2">
    <location>
        <begin position="950"/>
        <end position="1002"/>
    </location>
</feature>
<dbReference type="RefSeq" id="WP_194483537.1">
    <property type="nucleotide sequence ID" value="NZ_BMOT01000014.1"/>
</dbReference>
<dbReference type="Pfam" id="PF07495">
    <property type="entry name" value="Y_Y_Y"/>
    <property type="match status" value="1"/>
</dbReference>
<dbReference type="Gene3D" id="3.20.20.450">
    <property type="entry name" value="EAL domain"/>
    <property type="match status" value="1"/>
</dbReference>
<keyword evidence="1" id="KW-0732">Signal</keyword>
<dbReference type="InterPro" id="IPR001610">
    <property type="entry name" value="PAC"/>
</dbReference>
<sequence length="1440" mass="163656">MPKILPFLLLIFTFFQASFAFAMSFSDFNEEQLDIILNYESYTVANGLSQNTVTSIVEDSEGYVWIGTVNGLNRFDGTEFTHFYAEDNGSGLPSSFIRNLIIDDQDRLLVGTDKGLAIFDKYTETFSLAKDNHPISNSVIWALHSENNLTYVGLNNEIYIFNTKFTNEKRHVENEKFKEIKKIRTLNDDIYIRNFNGEIYLTSKEGLTQIKSNESTDFEIFNRKILTSTLSGLFYDGKQILKNQVSSIAFNKKKNSILIFSLSEILSVDIEGVNNKIKKIGKLNIELAKNSSTISYLTENALFLSDYTNGIQHVSINGNLASKINLNIEKIWSISQNRNNIVIANNDKNIIVLNENLISKDQKRGILVANEGYKSVLAMGDNIFIGSSSGLIKRSLFDKSLITQITPKYTVKLKKISDNQFLAGTFDGEILLYNIDNESIITIDTGTNHPVFDLEYIDGDIYIATQKGLLVYTKGEVIKLYEKELVASLVSYKNQIYFGSRTAIMAYNKIDKKIIELLKTNKITYSLSVIDDVLIAPSNMEINLLDIKNKKQLKLTTENGILSDYSTQSTIDTDSGIIIGGPYGLTYVSPKEVLNSLNNKMLYSLSIKNISIFNEKVSIGSKILDQAVKYKKSITLKHSDYPFTFDFNIIGSNINKFDFYYKLEGIDIDWLPNKNFNSATYTNVPHGTYKFSVFAVERTTGSKSTIKNIEVVISPPWWLSMRAKIIYSFISLVILLLITKAILRRREIQKQIALSEERLKLSLWGSGDEMWDWDIETGKIFRSNIWGTLDFPQDGHRSGKIGEESNIHPIDQPRVQKALNDHFSNITDHFEIAYRVKGRNNQWMWILDRAKIVERDQKDHPVRMTGTIKDINNIKQVEEQLKLFARAIENISEGMFILNQDYVFVEVNDACCEIASCSRDNFMNQKLAFTRYPDSYSEQIRTALRQQGRWNGEIEAKKGDESFFLMELTIDAIYNEQGETSHYVGVFSDITRRKQQEEELRKLTNNDLLTGLPNRSSLQVTLSNLVKKDIHHTLMVLDLDNFKRINDSLGHQIGDELLINVAERIKKTIPNHASLYRLGGDEFALLIDQNPDIGSSAMIASNIIQSLKPAFELNDESLVLGISIGVVLYPEDEQNEQALLRKADIAMYHAKSAGGNRYQFYSESLNQNALRQLEVENLIREALKEDYFEVYYQPKVDLKNDCLAGMEALVRLNHPKHGIIPPNDFIPLAEENGLIVEIGDVVMRKACFAAHKWLEQGLFNGRVAVNLSSRQFALADLQQRIESILRLTKLPAKHLELEITEGTVIKNPEKAIKVMQQLAKMGVSLALDDFGTGYSSLSYLKRFPINCLKIDKSFVDDIDKSDRDLKMVDSIITIAHNMGLTVVGEGVEDNAQLNILKALNCEEIQGYIFSKPVPEQDFERLLTVDRNNKAKFKPQLPNKN</sequence>
<reference evidence="5 6" key="1">
    <citation type="submission" date="2022-01" db="EMBL/GenBank/DDBJ databases">
        <title>Whole genome-based taxonomy of the Shewanellaceae.</title>
        <authorList>
            <person name="Martin-Rodriguez A.J."/>
        </authorList>
    </citation>
    <scope>NUCLEOTIDE SEQUENCE [LARGE SCALE GENOMIC DNA]</scope>
    <source>
        <strain evidence="5 6">JCM 17801</strain>
    </source>
</reference>
<dbReference type="SMART" id="SM00091">
    <property type="entry name" value="PAS"/>
    <property type="match status" value="1"/>
</dbReference>
<dbReference type="InterPro" id="IPR011123">
    <property type="entry name" value="Y_Y_Y"/>
</dbReference>
<dbReference type="PROSITE" id="PS50113">
    <property type="entry name" value="PAC"/>
    <property type="match status" value="2"/>
</dbReference>
<organism evidence="5 6">
    <name type="scientific">Shewanella aestuarii</name>
    <dbReference type="NCBI Taxonomy" id="1028752"/>
    <lineage>
        <taxon>Bacteria</taxon>
        <taxon>Pseudomonadati</taxon>
        <taxon>Pseudomonadota</taxon>
        <taxon>Gammaproteobacteria</taxon>
        <taxon>Alteromonadales</taxon>
        <taxon>Shewanellaceae</taxon>
        <taxon>Shewanella</taxon>
    </lineage>
</organism>
<dbReference type="Pfam" id="PF00990">
    <property type="entry name" value="GGDEF"/>
    <property type="match status" value="1"/>
</dbReference>
<dbReference type="SUPFAM" id="SSF55073">
    <property type="entry name" value="Nucleotide cyclase"/>
    <property type="match status" value="1"/>
</dbReference>
<dbReference type="Proteomes" id="UP001203212">
    <property type="component" value="Unassembled WGS sequence"/>
</dbReference>
<dbReference type="InterPro" id="IPR011110">
    <property type="entry name" value="Reg_prop"/>
</dbReference>